<evidence type="ECO:0000256" key="1">
    <source>
        <dbReference type="SAM" id="Phobius"/>
    </source>
</evidence>
<dbReference type="RefSeq" id="WP_305471261.1">
    <property type="nucleotide sequence ID" value="NZ_JAUYVT010000002.1"/>
</dbReference>
<organism evidence="3 4">
    <name type="scientific">Pseudoalteromonas marina</name>
    <dbReference type="NCBI Taxonomy" id="267375"/>
    <lineage>
        <taxon>Bacteria</taxon>
        <taxon>Pseudomonadati</taxon>
        <taxon>Pseudomonadota</taxon>
        <taxon>Gammaproteobacteria</taxon>
        <taxon>Alteromonadales</taxon>
        <taxon>Pseudoalteromonadaceae</taxon>
        <taxon>Pseudoalteromonas</taxon>
    </lineage>
</organism>
<reference evidence="3" key="1">
    <citation type="submission" date="2023-07" db="EMBL/GenBank/DDBJ databases">
        <title>Genome content predicts the carbon catabolic preferences of heterotrophic bacteria.</title>
        <authorList>
            <person name="Gralka M."/>
        </authorList>
    </citation>
    <scope>NUCLEOTIDE SEQUENCE</scope>
    <source>
        <strain evidence="3">4G09</strain>
    </source>
</reference>
<comment type="caution">
    <text evidence="3">The sequence shown here is derived from an EMBL/GenBank/DDBJ whole genome shotgun (WGS) entry which is preliminary data.</text>
</comment>
<keyword evidence="1" id="KW-0472">Membrane</keyword>
<proteinExistence type="predicted"/>
<dbReference type="CDD" id="cd00093">
    <property type="entry name" value="HTH_XRE"/>
    <property type="match status" value="1"/>
</dbReference>
<dbReference type="SUPFAM" id="SSF47413">
    <property type="entry name" value="lambda repressor-like DNA-binding domains"/>
    <property type="match status" value="1"/>
</dbReference>
<keyword evidence="1" id="KW-1133">Transmembrane helix</keyword>
<sequence length="110" mass="12388">MMEMQLNVQTLKQLRESKAWSQSQLADVAGISLRTVQRIEKSGIASHESVMSICSAYDIKINDLVKKEEPVIDITPTFSSAIRYKVEHMNRKATLVSFFVGLIIAFILTV</sequence>
<evidence type="ECO:0000313" key="3">
    <source>
        <dbReference type="EMBL" id="MDP2563749.1"/>
    </source>
</evidence>
<evidence type="ECO:0000313" key="4">
    <source>
        <dbReference type="Proteomes" id="UP001177212"/>
    </source>
</evidence>
<dbReference type="Pfam" id="PF01381">
    <property type="entry name" value="HTH_3"/>
    <property type="match status" value="1"/>
</dbReference>
<feature type="transmembrane region" description="Helical" evidence="1">
    <location>
        <begin position="93"/>
        <end position="109"/>
    </location>
</feature>
<feature type="domain" description="HTH cro/C1-type" evidence="2">
    <location>
        <begin position="11"/>
        <end position="64"/>
    </location>
</feature>
<dbReference type="InterPro" id="IPR001387">
    <property type="entry name" value="Cro/C1-type_HTH"/>
</dbReference>
<keyword evidence="1" id="KW-0812">Transmembrane</keyword>
<gene>
    <name evidence="3" type="ORF">Q8W34_03850</name>
</gene>
<dbReference type="InterPro" id="IPR010982">
    <property type="entry name" value="Lambda_DNA-bd_dom_sf"/>
</dbReference>
<dbReference type="EMBL" id="JAUYVT010000002">
    <property type="protein sequence ID" value="MDP2563749.1"/>
    <property type="molecule type" value="Genomic_DNA"/>
</dbReference>
<dbReference type="Proteomes" id="UP001177212">
    <property type="component" value="Unassembled WGS sequence"/>
</dbReference>
<dbReference type="SMART" id="SM00530">
    <property type="entry name" value="HTH_XRE"/>
    <property type="match status" value="1"/>
</dbReference>
<protein>
    <submittedName>
        <fullName evidence="3">Helix-turn-helix transcriptional regulator</fullName>
    </submittedName>
</protein>
<keyword evidence="4" id="KW-1185">Reference proteome</keyword>
<name>A0ABT9FAD9_9GAMM</name>
<dbReference type="Gene3D" id="1.10.260.40">
    <property type="entry name" value="lambda repressor-like DNA-binding domains"/>
    <property type="match status" value="1"/>
</dbReference>
<accession>A0ABT9FAD9</accession>
<dbReference type="PROSITE" id="PS50943">
    <property type="entry name" value="HTH_CROC1"/>
    <property type="match status" value="1"/>
</dbReference>
<evidence type="ECO:0000259" key="2">
    <source>
        <dbReference type="PROSITE" id="PS50943"/>
    </source>
</evidence>